<reference evidence="1 2" key="1">
    <citation type="journal article" date="2018" name="Evol. Lett.">
        <title>Horizontal gene cluster transfer increased hallucinogenic mushroom diversity.</title>
        <authorList>
            <person name="Reynolds H.T."/>
            <person name="Vijayakumar V."/>
            <person name="Gluck-Thaler E."/>
            <person name="Korotkin H.B."/>
            <person name="Matheny P.B."/>
            <person name="Slot J.C."/>
        </authorList>
    </citation>
    <scope>NUCLEOTIDE SEQUENCE [LARGE SCALE GENOMIC DNA]</scope>
    <source>
        <strain evidence="1 2">2631</strain>
    </source>
</reference>
<dbReference type="OrthoDB" id="3184970at2759"/>
<dbReference type="EMBL" id="NHYD01000002">
    <property type="protein sequence ID" value="PPQ96028.1"/>
    <property type="molecule type" value="Genomic_DNA"/>
</dbReference>
<dbReference type="AlphaFoldDB" id="A0A409XZ21"/>
<gene>
    <name evidence="1" type="ORF">CVT25_013890</name>
</gene>
<evidence type="ECO:0000313" key="1">
    <source>
        <dbReference type="EMBL" id="PPQ96028.1"/>
    </source>
</evidence>
<comment type="caution">
    <text evidence="1">The sequence shown here is derived from an EMBL/GenBank/DDBJ whole genome shotgun (WGS) entry which is preliminary data.</text>
</comment>
<dbReference type="Proteomes" id="UP000283269">
    <property type="component" value="Unassembled WGS sequence"/>
</dbReference>
<dbReference type="InParanoid" id="A0A409XZ21"/>
<sequence length="300" mass="33897">MTRPTPGNALKQLQHPLFENDPEADVTFCSTDGDMFHLQRKYLEANTGAFPGSEFDTRGEITHLTETSVVLHLLFQFVYPRREPSIEDIDFETLYALAEAAEKYEAFHAMTMCKIQMRSHVSKHPLEVLSHAARHDYPGLIQDAVPHLLRKPMVDVIEQLPTKFIVPWVRFRESWDSSFEQAIKGVLELRVVPPNTVTKHAIYFSRSLEPEICSICMVSVLTTLYKLKEMETVEDLKEALTKKRAKQAGCLSSACQYVNIVASTCANLKTKLDELPAFSTFVPTAAAPHNITNVSQKNNT</sequence>
<name>A0A409XZ21_PSICY</name>
<organism evidence="1 2">
    <name type="scientific">Psilocybe cyanescens</name>
    <dbReference type="NCBI Taxonomy" id="93625"/>
    <lineage>
        <taxon>Eukaryota</taxon>
        <taxon>Fungi</taxon>
        <taxon>Dikarya</taxon>
        <taxon>Basidiomycota</taxon>
        <taxon>Agaricomycotina</taxon>
        <taxon>Agaricomycetes</taxon>
        <taxon>Agaricomycetidae</taxon>
        <taxon>Agaricales</taxon>
        <taxon>Agaricineae</taxon>
        <taxon>Strophariaceae</taxon>
        <taxon>Psilocybe</taxon>
    </lineage>
</organism>
<evidence type="ECO:0008006" key="3">
    <source>
        <dbReference type="Google" id="ProtNLM"/>
    </source>
</evidence>
<proteinExistence type="predicted"/>
<evidence type="ECO:0000313" key="2">
    <source>
        <dbReference type="Proteomes" id="UP000283269"/>
    </source>
</evidence>
<dbReference type="InterPro" id="IPR011333">
    <property type="entry name" value="SKP1/BTB/POZ_sf"/>
</dbReference>
<accession>A0A409XZ21</accession>
<dbReference type="Gene3D" id="3.30.710.10">
    <property type="entry name" value="Potassium Channel Kv1.1, Chain A"/>
    <property type="match status" value="1"/>
</dbReference>
<dbReference type="SUPFAM" id="SSF54695">
    <property type="entry name" value="POZ domain"/>
    <property type="match status" value="1"/>
</dbReference>
<keyword evidence="2" id="KW-1185">Reference proteome</keyword>
<protein>
    <recommendedName>
        <fullName evidence="3">BTB domain-containing protein</fullName>
    </recommendedName>
</protein>